<accession>A0A9P4LIK1</accession>
<evidence type="ECO:0008006" key="4">
    <source>
        <dbReference type="Google" id="ProtNLM"/>
    </source>
</evidence>
<comment type="caution">
    <text evidence="2">The sequence shown here is derived from an EMBL/GenBank/DDBJ whole genome shotgun (WGS) entry which is preliminary data.</text>
</comment>
<keyword evidence="1" id="KW-1133">Transmembrane helix</keyword>
<dbReference type="PANTHER" id="PTHR42083:SF1">
    <property type="entry name" value="MARVEL DOMAIN-CONTAINING PROTEIN"/>
    <property type="match status" value="1"/>
</dbReference>
<keyword evidence="1" id="KW-0812">Transmembrane</keyword>
<evidence type="ECO:0000313" key="3">
    <source>
        <dbReference type="Proteomes" id="UP000799777"/>
    </source>
</evidence>
<organism evidence="2 3">
    <name type="scientific">Setomelanomma holmii</name>
    <dbReference type="NCBI Taxonomy" id="210430"/>
    <lineage>
        <taxon>Eukaryota</taxon>
        <taxon>Fungi</taxon>
        <taxon>Dikarya</taxon>
        <taxon>Ascomycota</taxon>
        <taxon>Pezizomycotina</taxon>
        <taxon>Dothideomycetes</taxon>
        <taxon>Pleosporomycetidae</taxon>
        <taxon>Pleosporales</taxon>
        <taxon>Pleosporineae</taxon>
        <taxon>Phaeosphaeriaceae</taxon>
        <taxon>Setomelanomma</taxon>
    </lineage>
</organism>
<protein>
    <recommendedName>
        <fullName evidence="4">MARVEL domain-containing protein</fullName>
    </recommendedName>
</protein>
<dbReference type="PANTHER" id="PTHR42083">
    <property type="entry name" value="MARVEL DOMAIN-CONTAINING PROTEIN"/>
    <property type="match status" value="1"/>
</dbReference>
<keyword evidence="1" id="KW-0472">Membrane</keyword>
<reference evidence="2" key="1">
    <citation type="journal article" date="2020" name="Stud. Mycol.">
        <title>101 Dothideomycetes genomes: a test case for predicting lifestyles and emergence of pathogens.</title>
        <authorList>
            <person name="Haridas S."/>
            <person name="Albert R."/>
            <person name="Binder M."/>
            <person name="Bloem J."/>
            <person name="Labutti K."/>
            <person name="Salamov A."/>
            <person name="Andreopoulos B."/>
            <person name="Baker S."/>
            <person name="Barry K."/>
            <person name="Bills G."/>
            <person name="Bluhm B."/>
            <person name="Cannon C."/>
            <person name="Castanera R."/>
            <person name="Culley D."/>
            <person name="Daum C."/>
            <person name="Ezra D."/>
            <person name="Gonzalez J."/>
            <person name="Henrissat B."/>
            <person name="Kuo A."/>
            <person name="Liang C."/>
            <person name="Lipzen A."/>
            <person name="Lutzoni F."/>
            <person name="Magnuson J."/>
            <person name="Mondo S."/>
            <person name="Nolan M."/>
            <person name="Ohm R."/>
            <person name="Pangilinan J."/>
            <person name="Park H.-J."/>
            <person name="Ramirez L."/>
            <person name="Alfaro M."/>
            <person name="Sun H."/>
            <person name="Tritt A."/>
            <person name="Yoshinaga Y."/>
            <person name="Zwiers L.-H."/>
            <person name="Turgeon B."/>
            <person name="Goodwin S."/>
            <person name="Spatafora J."/>
            <person name="Crous P."/>
            <person name="Grigoriev I."/>
        </authorList>
    </citation>
    <scope>NUCLEOTIDE SEQUENCE</scope>
    <source>
        <strain evidence="2">CBS 110217</strain>
    </source>
</reference>
<keyword evidence="3" id="KW-1185">Reference proteome</keyword>
<dbReference type="EMBL" id="ML978272">
    <property type="protein sequence ID" value="KAF2025199.1"/>
    <property type="molecule type" value="Genomic_DNA"/>
</dbReference>
<gene>
    <name evidence="2" type="ORF">EK21DRAFT_104144</name>
</gene>
<proteinExistence type="predicted"/>
<dbReference type="Proteomes" id="UP000799777">
    <property type="component" value="Unassembled WGS sequence"/>
</dbReference>
<evidence type="ECO:0000313" key="2">
    <source>
        <dbReference type="EMBL" id="KAF2025199.1"/>
    </source>
</evidence>
<name>A0A9P4LIK1_9PLEO</name>
<sequence>MSTVPPKPSEDVVHMSTGYTRPGMPPPPYFKTHFVNPNSFKAAINTKLDNPVVSLFRLSLRLLQFAFVLASGISYAVELAHDNVTGHSSFIYAQVVLGFTMITLITDSVTIRCYRFTRLAYLNGTIEPEFRGADVGRMQRAVWCDLVNALLWFGSASFSSAMCCTGAKAAIKNKLQRKRQKKDEKGTMLRRIEDMETGVVGTEITQGDALHQRTRNL</sequence>
<dbReference type="AlphaFoldDB" id="A0A9P4LIK1"/>
<feature type="transmembrane region" description="Helical" evidence="1">
    <location>
        <begin position="58"/>
        <end position="77"/>
    </location>
</feature>
<evidence type="ECO:0000256" key="1">
    <source>
        <dbReference type="SAM" id="Phobius"/>
    </source>
</evidence>
<feature type="transmembrane region" description="Helical" evidence="1">
    <location>
        <begin position="149"/>
        <end position="171"/>
    </location>
</feature>
<feature type="transmembrane region" description="Helical" evidence="1">
    <location>
        <begin position="89"/>
        <end position="106"/>
    </location>
</feature>
<dbReference type="OrthoDB" id="5363290at2759"/>